<dbReference type="EMBL" id="CAUOFW020002769">
    <property type="protein sequence ID" value="CAK9155948.1"/>
    <property type="molecule type" value="Genomic_DNA"/>
</dbReference>
<sequence length="928" mass="105823">MAEIAVEYLVTKLEDWIFKETNKHRAAEVGKIKAEFERIRPFLKYADWKRLMREDSEIETCVSNIIDLACEVETMIDDDWYNRMGTRGLSLSSLFELVGESFNYFTDGKTKNSSSHVSIALLRKRVSVKLKEMNVKKHVSLLNSTVEARDDNPIWRSKTFACKLPRTYLVGRDREVKMLEEWLLRDGVNTPYLVAVTGDSGIGKTAVTKTVYEVVKRYFDCSAWVFVSGCPSKDIFRGMLMGLSQSPFEMTEKQCFDQLDEKELRRRIRDHLFGKNFLLVLDDLDTLDTWKDVENELTTKCKGKVLITTRNSAFPAVLSTHILHLEPLIHEDALELLRRRACWQSPDLGNASWPSSLEPVVEKILQICEGNPLLVTIFGGMISTANLEESGEWDKVFRMLKEADEFWPRASLIQRVFVVIYFILPSVLKCCFLYSGLFPYHYEISFRRLIRMWVAEGFIARQLLGMTEEEIAKNLLDELIQRNLLEIATVATSGEVISCRSLPFVQDFILQMLNNDNFCIVSNSSQPSWPSDVTRILAVHGEIKNVIPSLNTRSIHSLLLFIGNEHWTPSILLSSLPNIKFLRVLDLQQSPIDSLPDAIGNLVLLRYMSLRGTRIYNLPSSLVNLHELQTLDIRNTYVRALPGGFDGLKMLRHLLLADSFSNRVVKFDGDIMFFKDLQTLAGMKLSQQTAFGLKYLPQLLKLSVGEVEGRETSFQLSKSIDQLKNLNSLTIKCAWRKEIQLQTSNPLENLEKLRVGGWVRNLIGWVCALKSLLYLDLWDCMLQIDPISSLQHLPSLASLLYLDLWDCMLQNDPISSLQHLPSLAVLSLRNAYKGKLICCDAAGGFPNLKKLSLLHLEELEEWTKIEDGAMGSLEILLIAKCPKLKLPPKGFQNLPKLQMLQIKNMPTEFVKEAREIPLRAGLCLSVVN</sequence>
<dbReference type="PANTHER" id="PTHR23155:SF1052">
    <property type="entry name" value="DISEASE RESISTANCE PROTEIN RPM1"/>
    <property type="match status" value="1"/>
</dbReference>
<dbReference type="InterPro" id="IPR002182">
    <property type="entry name" value="NB-ARC"/>
</dbReference>
<gene>
    <name evidence="10" type="ORF">ILEXP_LOCUS24364</name>
</gene>
<dbReference type="SUPFAM" id="SSF52540">
    <property type="entry name" value="P-loop containing nucleoside triphosphate hydrolases"/>
    <property type="match status" value="1"/>
</dbReference>
<dbReference type="Pfam" id="PF23559">
    <property type="entry name" value="WHD_DRP"/>
    <property type="match status" value="1"/>
</dbReference>
<dbReference type="GO" id="GO:0051707">
    <property type="term" value="P:response to other organism"/>
    <property type="evidence" value="ECO:0007669"/>
    <property type="project" value="UniProtKB-ARBA"/>
</dbReference>
<dbReference type="InterPro" id="IPR055414">
    <property type="entry name" value="LRR_R13L4/SHOC2-like"/>
</dbReference>
<dbReference type="Gene3D" id="1.10.10.10">
    <property type="entry name" value="Winged helix-like DNA-binding domain superfamily/Winged helix DNA-binding domain"/>
    <property type="match status" value="1"/>
</dbReference>
<evidence type="ECO:0000256" key="4">
    <source>
        <dbReference type="ARBA" id="ARBA00022741"/>
    </source>
</evidence>
<dbReference type="InterPro" id="IPR027417">
    <property type="entry name" value="P-loop_NTPase"/>
</dbReference>
<dbReference type="InterPro" id="IPR036388">
    <property type="entry name" value="WH-like_DNA-bd_sf"/>
</dbReference>
<proteinExistence type="inferred from homology"/>
<keyword evidence="3" id="KW-0677">Repeat</keyword>
<accession>A0ABC8SG92</accession>
<dbReference type="PRINTS" id="PR00364">
    <property type="entry name" value="DISEASERSIST"/>
</dbReference>
<comment type="caution">
    <text evidence="10">The sequence shown here is derived from an EMBL/GenBank/DDBJ whole genome shotgun (WGS) entry which is preliminary data.</text>
</comment>
<keyword evidence="4" id="KW-0547">Nucleotide-binding</keyword>
<dbReference type="Gene3D" id="1.10.8.430">
    <property type="entry name" value="Helical domain of apoptotic protease-activating factors"/>
    <property type="match status" value="1"/>
</dbReference>
<evidence type="ECO:0000256" key="2">
    <source>
        <dbReference type="ARBA" id="ARBA00022614"/>
    </source>
</evidence>
<reference evidence="10 11" key="1">
    <citation type="submission" date="2024-02" db="EMBL/GenBank/DDBJ databases">
        <authorList>
            <person name="Vignale AGUSTIN F."/>
            <person name="Sosa J E."/>
            <person name="Modenutti C."/>
        </authorList>
    </citation>
    <scope>NUCLEOTIDE SEQUENCE [LARGE SCALE GENOMIC DNA]</scope>
</reference>
<dbReference type="Pfam" id="PF18052">
    <property type="entry name" value="Rx_N"/>
    <property type="match status" value="1"/>
</dbReference>
<dbReference type="Pfam" id="PF23598">
    <property type="entry name" value="LRR_14"/>
    <property type="match status" value="1"/>
</dbReference>
<dbReference type="GO" id="GO:0006952">
    <property type="term" value="P:defense response"/>
    <property type="evidence" value="ECO:0007669"/>
    <property type="project" value="UniProtKB-KW"/>
</dbReference>
<dbReference type="Gene3D" id="1.20.5.4130">
    <property type="match status" value="1"/>
</dbReference>
<dbReference type="InterPro" id="IPR032675">
    <property type="entry name" value="LRR_dom_sf"/>
</dbReference>
<evidence type="ECO:0000259" key="6">
    <source>
        <dbReference type="Pfam" id="PF00931"/>
    </source>
</evidence>
<feature type="domain" description="Disease resistance R13L4/SHOC-2-like LRR" evidence="9">
    <location>
        <begin position="572"/>
        <end position="799"/>
    </location>
</feature>
<evidence type="ECO:0000313" key="11">
    <source>
        <dbReference type="Proteomes" id="UP001642360"/>
    </source>
</evidence>
<evidence type="ECO:0000313" key="10">
    <source>
        <dbReference type="EMBL" id="CAK9155948.1"/>
    </source>
</evidence>
<evidence type="ECO:0008006" key="12">
    <source>
        <dbReference type="Google" id="ProtNLM"/>
    </source>
</evidence>
<evidence type="ECO:0000259" key="8">
    <source>
        <dbReference type="Pfam" id="PF23559"/>
    </source>
</evidence>
<feature type="domain" description="NB-ARC" evidence="6">
    <location>
        <begin position="174"/>
        <end position="341"/>
    </location>
</feature>
<feature type="domain" description="Disease resistance protein winged helix" evidence="8">
    <location>
        <begin position="437"/>
        <end position="508"/>
    </location>
</feature>
<dbReference type="Gene3D" id="3.80.10.10">
    <property type="entry name" value="Ribonuclease Inhibitor"/>
    <property type="match status" value="1"/>
</dbReference>
<dbReference type="InterPro" id="IPR041118">
    <property type="entry name" value="Rx_N"/>
</dbReference>
<evidence type="ECO:0000256" key="1">
    <source>
        <dbReference type="ARBA" id="ARBA00008894"/>
    </source>
</evidence>
<feature type="domain" description="Disease resistance N-terminal" evidence="7">
    <location>
        <begin position="5"/>
        <end position="78"/>
    </location>
</feature>
<organism evidence="10 11">
    <name type="scientific">Ilex paraguariensis</name>
    <name type="common">yerba mate</name>
    <dbReference type="NCBI Taxonomy" id="185542"/>
    <lineage>
        <taxon>Eukaryota</taxon>
        <taxon>Viridiplantae</taxon>
        <taxon>Streptophyta</taxon>
        <taxon>Embryophyta</taxon>
        <taxon>Tracheophyta</taxon>
        <taxon>Spermatophyta</taxon>
        <taxon>Magnoliopsida</taxon>
        <taxon>eudicotyledons</taxon>
        <taxon>Gunneridae</taxon>
        <taxon>Pentapetalae</taxon>
        <taxon>asterids</taxon>
        <taxon>campanulids</taxon>
        <taxon>Aquifoliales</taxon>
        <taxon>Aquifoliaceae</taxon>
        <taxon>Ilex</taxon>
    </lineage>
</organism>
<evidence type="ECO:0000256" key="3">
    <source>
        <dbReference type="ARBA" id="ARBA00022737"/>
    </source>
</evidence>
<dbReference type="InterPro" id="IPR058922">
    <property type="entry name" value="WHD_DRP"/>
</dbReference>
<dbReference type="Gene3D" id="3.40.50.300">
    <property type="entry name" value="P-loop containing nucleotide triphosphate hydrolases"/>
    <property type="match status" value="1"/>
</dbReference>
<dbReference type="InterPro" id="IPR044974">
    <property type="entry name" value="Disease_R_plants"/>
</dbReference>
<evidence type="ECO:0000256" key="5">
    <source>
        <dbReference type="ARBA" id="ARBA00022821"/>
    </source>
</evidence>
<dbReference type="InterPro" id="IPR042197">
    <property type="entry name" value="Apaf_helical"/>
</dbReference>
<dbReference type="AlphaFoldDB" id="A0ABC8SG92"/>
<evidence type="ECO:0000259" key="9">
    <source>
        <dbReference type="Pfam" id="PF23598"/>
    </source>
</evidence>
<dbReference type="PANTHER" id="PTHR23155">
    <property type="entry name" value="DISEASE RESISTANCE PROTEIN RP"/>
    <property type="match status" value="1"/>
</dbReference>
<keyword evidence="11" id="KW-1185">Reference proteome</keyword>
<protein>
    <recommendedName>
        <fullName evidence="12">AAA+ ATPase domain-containing protein</fullName>
    </recommendedName>
</protein>
<dbReference type="Proteomes" id="UP001642360">
    <property type="component" value="Unassembled WGS sequence"/>
</dbReference>
<dbReference type="Pfam" id="PF00931">
    <property type="entry name" value="NB-ARC"/>
    <property type="match status" value="1"/>
</dbReference>
<name>A0ABC8SG92_9AQUA</name>
<dbReference type="GO" id="GO:0000166">
    <property type="term" value="F:nucleotide binding"/>
    <property type="evidence" value="ECO:0007669"/>
    <property type="project" value="UniProtKB-KW"/>
</dbReference>
<dbReference type="SUPFAM" id="SSF52058">
    <property type="entry name" value="L domain-like"/>
    <property type="match status" value="1"/>
</dbReference>
<evidence type="ECO:0000259" key="7">
    <source>
        <dbReference type="Pfam" id="PF18052"/>
    </source>
</evidence>
<comment type="similarity">
    <text evidence="1">Belongs to the disease resistance NB-LRR family.</text>
</comment>
<keyword evidence="2" id="KW-0433">Leucine-rich repeat</keyword>
<keyword evidence="5" id="KW-0611">Plant defense</keyword>